<gene>
    <name evidence="2" type="ORF">M5K25_008303</name>
</gene>
<feature type="compositionally biased region" description="Basic residues" evidence="1">
    <location>
        <begin position="984"/>
        <end position="996"/>
    </location>
</feature>
<feature type="compositionally biased region" description="Basic residues" evidence="1">
    <location>
        <begin position="672"/>
        <end position="690"/>
    </location>
</feature>
<reference evidence="2 3" key="1">
    <citation type="journal article" date="2024" name="Plant Biotechnol. J.">
        <title>Dendrobium thyrsiflorum genome and its molecular insights into genes involved in important horticultural traits.</title>
        <authorList>
            <person name="Chen B."/>
            <person name="Wang J.Y."/>
            <person name="Zheng P.J."/>
            <person name="Li K.L."/>
            <person name="Liang Y.M."/>
            <person name="Chen X.F."/>
            <person name="Zhang C."/>
            <person name="Zhao X."/>
            <person name="He X."/>
            <person name="Zhang G.Q."/>
            <person name="Liu Z.J."/>
            <person name="Xu Q."/>
        </authorList>
    </citation>
    <scope>NUCLEOTIDE SEQUENCE [LARGE SCALE GENOMIC DNA]</scope>
    <source>
        <strain evidence="2">GZMU011</strain>
    </source>
</reference>
<feature type="region of interest" description="Disordered" evidence="1">
    <location>
        <begin position="929"/>
        <end position="999"/>
    </location>
</feature>
<feature type="compositionally biased region" description="Basic and acidic residues" evidence="1">
    <location>
        <begin position="324"/>
        <end position="335"/>
    </location>
</feature>
<dbReference type="Proteomes" id="UP001552299">
    <property type="component" value="Unassembled WGS sequence"/>
</dbReference>
<feature type="compositionally biased region" description="Polar residues" evidence="1">
    <location>
        <begin position="657"/>
        <end position="671"/>
    </location>
</feature>
<feature type="compositionally biased region" description="Polar residues" evidence="1">
    <location>
        <begin position="139"/>
        <end position="159"/>
    </location>
</feature>
<evidence type="ECO:0000256" key="1">
    <source>
        <dbReference type="SAM" id="MobiDB-lite"/>
    </source>
</evidence>
<feature type="region of interest" description="Disordered" evidence="1">
    <location>
        <begin position="139"/>
        <end position="189"/>
    </location>
</feature>
<feature type="region of interest" description="Disordered" evidence="1">
    <location>
        <begin position="219"/>
        <end position="240"/>
    </location>
</feature>
<feature type="compositionally biased region" description="Basic and acidic residues" evidence="1">
    <location>
        <begin position="270"/>
        <end position="303"/>
    </location>
</feature>
<feature type="region of interest" description="Disordered" evidence="1">
    <location>
        <begin position="270"/>
        <end position="394"/>
    </location>
</feature>
<feature type="compositionally biased region" description="Basic residues" evidence="1">
    <location>
        <begin position="313"/>
        <end position="323"/>
    </location>
</feature>
<organism evidence="2 3">
    <name type="scientific">Dendrobium thyrsiflorum</name>
    <name type="common">Pinecone-like raceme dendrobium</name>
    <name type="synonym">Orchid</name>
    <dbReference type="NCBI Taxonomy" id="117978"/>
    <lineage>
        <taxon>Eukaryota</taxon>
        <taxon>Viridiplantae</taxon>
        <taxon>Streptophyta</taxon>
        <taxon>Embryophyta</taxon>
        <taxon>Tracheophyta</taxon>
        <taxon>Spermatophyta</taxon>
        <taxon>Magnoliopsida</taxon>
        <taxon>Liliopsida</taxon>
        <taxon>Asparagales</taxon>
        <taxon>Orchidaceae</taxon>
        <taxon>Epidendroideae</taxon>
        <taxon>Malaxideae</taxon>
        <taxon>Dendrobiinae</taxon>
        <taxon>Dendrobium</taxon>
    </lineage>
</organism>
<proteinExistence type="predicted"/>
<feature type="region of interest" description="Disordered" evidence="1">
    <location>
        <begin position="574"/>
        <end position="593"/>
    </location>
</feature>
<accession>A0ABD0VF12</accession>
<feature type="region of interest" description="Disordered" evidence="1">
    <location>
        <begin position="73"/>
        <end position="101"/>
    </location>
</feature>
<evidence type="ECO:0000313" key="3">
    <source>
        <dbReference type="Proteomes" id="UP001552299"/>
    </source>
</evidence>
<protein>
    <submittedName>
        <fullName evidence="2">Uncharacterized protein</fullName>
    </submittedName>
</protein>
<dbReference type="AlphaFoldDB" id="A0ABD0VF12"/>
<comment type="caution">
    <text evidence="2">The sequence shown here is derived from an EMBL/GenBank/DDBJ whole genome shotgun (WGS) entry which is preliminary data.</text>
</comment>
<feature type="region of interest" description="Disordered" evidence="1">
    <location>
        <begin position="800"/>
        <end position="857"/>
    </location>
</feature>
<sequence length="1235" mass="140937">MYQTLITNPYLSFVQMELQNTPMTVQLGQGARIQLANAVINTGSSGATIQFGSVDFPAVVARTAATSAYGTDFERPARRPHSTETSARSAHLSAPRVTVTQEPRRRISVFERISQPKAPATKRIMTGGRISMVIANTTTLPTGSPASGNNNIETSSSGGRLTRRQRRKKNAELRAQQQFSTHPSNVPAQELEATIPTQNGFSNLKWVKRNSSTGELKKSFWEQRREVPTPPKKKEPESLSARIYRVLKTVKERGLTKRKIQRPLRVETRRAPPKERLSVTTRIRERRYTPRGEHRGVTPERRVQGSIAERSRWKGKQIWRPRPHRDEERKEREIDLGVTSGVASRRSAPNSRDRRRWVQKKTHDDACYNCRHLGESSRGSRRSPTPPKEEVNFDRSPRVEEILLPNKEPEIQWRRRSEIRLLGEGENIEENMKEEYLKDEDYMEDEQEEMNDTINMEVVYMVRHVEVEYDDGEDDGDWQPHPQQEYQHQHEAGSIADGGNCSQGEQEADEVEENHSDDENITLANIRRQMRRQMRAKDREISQLNEKMTEMMAQMTAMMRMMQRTAVVGAIPNPPADPPNLRMPQVSGESTRVVTSSFVPPIDERKDDKKPVQEEQWETAVSKKTTKMLKQLEGVPGVKWKSPTEPVLNLKGLPKVQASTSKQHLGQASSSKPRKPKFFKKKTKLKKPKEKKNVTQKVIDSLDEYYQTVRQPIKLADFMSELKIGETEEDSDADFLPAEVCRVISVVPSTSVNGKYVKKEAHESCMMVLPMDCSSEEDLYFPEEDESDPDIASQMEHVNLGGDSESADESPDATMADSEENVLSNESEPEVTAQVQLRSGKILPPPPKKGVSDKEKGKEIVINEDIIPKDPKKGTAAKGIDYDILSHLRKIPAQLSIYDALVMSKNLRETLIQALKDPERYEAYFAEASNSKAVQRPKQRAERKPVGRKKASPTLPKAVVTPKERKHVPHLGSDTDEDDVTPTKSRRVSQSKTKRKKEVEYSNDDYDYDSIYTNTVHGVFSRRIDNLSISDSVLVVTRIPLQCFREIIPRKVHNVEELTTFYVPPLREKGGPASLFYSIGRLDEDINRDWFCNLVDSGELVPTRFPRYYTRNIQRMLRKRGKIRSSKQQVHLCLSLWYRRNPHSFRRNDILARKGLGFMLRLEDGGYLTNIPEETTIILCNQDQDAGVEKRHGVSFEKQRESRAYMSGPDHGIHPLANGAGKRWKMELREVNPPP</sequence>
<feature type="compositionally biased region" description="Basic and acidic residues" evidence="1">
    <location>
        <begin position="1192"/>
        <end position="1203"/>
    </location>
</feature>
<feature type="region of interest" description="Disordered" evidence="1">
    <location>
        <begin position="657"/>
        <end position="692"/>
    </location>
</feature>
<name>A0ABD0VF12_DENTH</name>
<evidence type="ECO:0000313" key="2">
    <source>
        <dbReference type="EMBL" id="KAL0921246.1"/>
    </source>
</evidence>
<feature type="compositionally biased region" description="Polar residues" evidence="1">
    <location>
        <begin position="175"/>
        <end position="187"/>
    </location>
</feature>
<feature type="compositionally biased region" description="Basic and acidic residues" evidence="1">
    <location>
        <begin position="219"/>
        <end position="237"/>
    </location>
</feature>
<feature type="region of interest" description="Disordered" evidence="1">
    <location>
        <begin position="471"/>
        <end position="538"/>
    </location>
</feature>
<feature type="region of interest" description="Disordered" evidence="1">
    <location>
        <begin position="1192"/>
        <end position="1218"/>
    </location>
</feature>
<dbReference type="EMBL" id="JANQDX010000007">
    <property type="protein sequence ID" value="KAL0921246.1"/>
    <property type="molecule type" value="Genomic_DNA"/>
</dbReference>
<keyword evidence="3" id="KW-1185">Reference proteome</keyword>